<feature type="transmembrane region" description="Helical" evidence="6">
    <location>
        <begin position="303"/>
        <end position="321"/>
    </location>
</feature>
<evidence type="ECO:0000256" key="1">
    <source>
        <dbReference type="ARBA" id="ARBA00004141"/>
    </source>
</evidence>
<sequence length="590" mass="65295">MANNLGNLALDGGDPRIDGIGEVGVPTAVRRNMHDPNVPFEEYLYFAKIQREQEKNGLGPEERERMYQEYLAGVDNVAGTEIGDEKKTLPEIEDEKTAPEIVNESKPSSITKAHIVSHVGAGEWETASRAARNATWGAVVYLITTDILGPSNAPYSVSQFGYVGGVMMYFFMGIMAFFAGWQIWRMFLKLDSDRWPMRTFGDLGFRIFGTYARHGMNLLQSIQLLFNVGVIVISNGQGLSEMSKYKLCFSICILVWVLAGMVLGQIRSLQKFGHLANFAIWLNILVIFMTMGVAAHSAPNYDAVLASFGIAKAPITHTIWIPSGSTFDSQLSSAMQIVYAYGGAMLYCEFMAEMKRPLDFIKAQFVAEIFIFLCYLIFGLVVYSQQGQFTYNPANQGLSPYAWQTVTNALSLISGLIAAVLYGNIGIKVIYQNIVEDLFGGPELTTTKGKLIWIAIVPLYWAFAFVLGSAVPQFTNISSLVAAVCIMQFTYTFPTILYLGMIMKEDATHADETFDPVAGTIHRVDTWKDASRWKRALAPRWWLKIFCFLFFLASAATAVLGMYTSIKSIIADFALGHATSFGCASPVGYA</sequence>
<dbReference type="PANTHER" id="PTHR22950">
    <property type="entry name" value="AMINO ACID TRANSPORTER"/>
    <property type="match status" value="1"/>
</dbReference>
<evidence type="ECO:0000313" key="9">
    <source>
        <dbReference type="Proteomes" id="UP000019487"/>
    </source>
</evidence>
<feature type="transmembrane region" description="Helical" evidence="6">
    <location>
        <begin position="278"/>
        <end position="296"/>
    </location>
</feature>
<dbReference type="HOGENOM" id="CLU_016053_1_0_1"/>
<evidence type="ECO:0000259" key="7">
    <source>
        <dbReference type="Pfam" id="PF01490"/>
    </source>
</evidence>
<organism evidence="8 9">
    <name type="scientific">Sclerotinia borealis (strain F-4128)</name>
    <dbReference type="NCBI Taxonomy" id="1432307"/>
    <lineage>
        <taxon>Eukaryota</taxon>
        <taxon>Fungi</taxon>
        <taxon>Dikarya</taxon>
        <taxon>Ascomycota</taxon>
        <taxon>Pezizomycotina</taxon>
        <taxon>Leotiomycetes</taxon>
        <taxon>Helotiales</taxon>
        <taxon>Sclerotiniaceae</taxon>
        <taxon>Sclerotinia</taxon>
    </lineage>
</organism>
<gene>
    <name evidence="8" type="ORF">SBOR_0894</name>
</gene>
<evidence type="ECO:0000256" key="6">
    <source>
        <dbReference type="SAM" id="Phobius"/>
    </source>
</evidence>
<feature type="transmembrane region" description="Helical" evidence="6">
    <location>
        <begin position="541"/>
        <end position="563"/>
    </location>
</feature>
<protein>
    <recommendedName>
        <fullName evidence="7">Amino acid transporter transmembrane domain-containing protein</fullName>
    </recommendedName>
</protein>
<evidence type="ECO:0000256" key="3">
    <source>
        <dbReference type="ARBA" id="ARBA00022692"/>
    </source>
</evidence>
<dbReference type="AlphaFoldDB" id="W9CS17"/>
<name>W9CS17_SCLBF</name>
<keyword evidence="9" id="KW-1185">Reference proteome</keyword>
<feature type="transmembrane region" description="Helical" evidence="6">
    <location>
        <begin position="160"/>
        <end position="184"/>
    </location>
</feature>
<feature type="transmembrane region" description="Helical" evidence="6">
    <location>
        <begin position="477"/>
        <end position="499"/>
    </location>
</feature>
<feature type="transmembrane region" description="Helical" evidence="6">
    <location>
        <begin position="333"/>
        <end position="352"/>
    </location>
</feature>
<comment type="subcellular location">
    <subcellularLocation>
        <location evidence="1">Membrane</location>
        <topology evidence="1">Multi-pass membrane protein</topology>
    </subcellularLocation>
</comment>
<feature type="transmembrane region" description="Helical" evidence="6">
    <location>
        <begin position="451"/>
        <end position="471"/>
    </location>
</feature>
<feature type="transmembrane region" description="Helical" evidence="6">
    <location>
        <begin position="247"/>
        <end position="266"/>
    </location>
</feature>
<dbReference type="STRING" id="1432307.W9CS17"/>
<dbReference type="EMBL" id="AYSA01000036">
    <property type="protein sequence ID" value="ESZ98656.1"/>
    <property type="molecule type" value="Genomic_DNA"/>
</dbReference>
<reference evidence="8 9" key="1">
    <citation type="journal article" date="2014" name="Genome Announc.">
        <title>Draft genome sequence of Sclerotinia borealis, a psychrophilic plant pathogenic fungus.</title>
        <authorList>
            <person name="Mardanov A.V."/>
            <person name="Beletsky A.V."/>
            <person name="Kadnikov V.V."/>
            <person name="Ignatov A.N."/>
            <person name="Ravin N.V."/>
        </authorList>
    </citation>
    <scope>NUCLEOTIDE SEQUENCE [LARGE SCALE GENOMIC DNA]</scope>
    <source>
        <strain evidence="9">F-4157</strain>
    </source>
</reference>
<comment type="similarity">
    <text evidence="2">Belongs to the amino acid/polyamine transporter 2 family.</text>
</comment>
<evidence type="ECO:0000256" key="5">
    <source>
        <dbReference type="ARBA" id="ARBA00023136"/>
    </source>
</evidence>
<evidence type="ECO:0000256" key="4">
    <source>
        <dbReference type="ARBA" id="ARBA00022989"/>
    </source>
</evidence>
<feature type="domain" description="Amino acid transporter transmembrane" evidence="7">
    <location>
        <begin position="133"/>
        <end position="505"/>
    </location>
</feature>
<evidence type="ECO:0000313" key="8">
    <source>
        <dbReference type="EMBL" id="ESZ98656.1"/>
    </source>
</evidence>
<comment type="caution">
    <text evidence="8">The sequence shown here is derived from an EMBL/GenBank/DDBJ whole genome shotgun (WGS) entry which is preliminary data.</text>
</comment>
<dbReference type="InterPro" id="IPR013057">
    <property type="entry name" value="AA_transpt_TM"/>
</dbReference>
<evidence type="ECO:0000256" key="2">
    <source>
        <dbReference type="ARBA" id="ARBA00008066"/>
    </source>
</evidence>
<keyword evidence="4 6" id="KW-1133">Transmembrane helix</keyword>
<accession>W9CS17</accession>
<feature type="transmembrane region" description="Helical" evidence="6">
    <location>
        <begin position="364"/>
        <end position="383"/>
    </location>
</feature>
<feature type="transmembrane region" description="Helical" evidence="6">
    <location>
        <begin position="409"/>
        <end position="431"/>
    </location>
</feature>
<dbReference type="Pfam" id="PF01490">
    <property type="entry name" value="Aa_trans"/>
    <property type="match status" value="1"/>
</dbReference>
<proteinExistence type="inferred from homology"/>
<dbReference type="PANTHER" id="PTHR22950:SF461">
    <property type="entry name" value="AMINO ACID TRANSPORTER TRANSMEMBRANE DOMAIN-CONTAINING PROTEIN"/>
    <property type="match status" value="1"/>
</dbReference>
<dbReference type="GO" id="GO:0015179">
    <property type="term" value="F:L-amino acid transmembrane transporter activity"/>
    <property type="evidence" value="ECO:0007669"/>
    <property type="project" value="TreeGrafter"/>
</dbReference>
<dbReference type="Proteomes" id="UP000019487">
    <property type="component" value="Unassembled WGS sequence"/>
</dbReference>
<keyword evidence="5 6" id="KW-0472">Membrane</keyword>
<dbReference type="OrthoDB" id="40134at2759"/>
<keyword evidence="3 6" id="KW-0812">Transmembrane</keyword>
<dbReference type="GO" id="GO:0016020">
    <property type="term" value="C:membrane"/>
    <property type="evidence" value="ECO:0007669"/>
    <property type="project" value="UniProtKB-SubCell"/>
</dbReference>